<dbReference type="InterPro" id="IPR009081">
    <property type="entry name" value="PP-bd_ACP"/>
</dbReference>
<keyword evidence="4" id="KW-0511">Multifunctional enzyme</keyword>
<dbReference type="InterPro" id="IPR016035">
    <property type="entry name" value="Acyl_Trfase/lysoPLipase"/>
</dbReference>
<dbReference type="PANTHER" id="PTHR43775:SF37">
    <property type="entry name" value="SI:DKEY-61P9.11"/>
    <property type="match status" value="1"/>
</dbReference>
<dbReference type="Gene3D" id="3.40.47.10">
    <property type="match status" value="1"/>
</dbReference>
<evidence type="ECO:0000256" key="1">
    <source>
        <dbReference type="ARBA" id="ARBA00022450"/>
    </source>
</evidence>
<dbReference type="SMART" id="SM00823">
    <property type="entry name" value="PKS_PP"/>
    <property type="match status" value="2"/>
</dbReference>
<dbReference type="PROSITE" id="PS50075">
    <property type="entry name" value="CARRIER"/>
    <property type="match status" value="2"/>
</dbReference>
<evidence type="ECO:0000259" key="7">
    <source>
        <dbReference type="PROSITE" id="PS52004"/>
    </source>
</evidence>
<organism evidence="8 9">
    <name type="scientific">Dietzia timorensis</name>
    <dbReference type="NCBI Taxonomy" id="499555"/>
    <lineage>
        <taxon>Bacteria</taxon>
        <taxon>Bacillati</taxon>
        <taxon>Actinomycetota</taxon>
        <taxon>Actinomycetes</taxon>
        <taxon>Mycobacteriales</taxon>
        <taxon>Dietziaceae</taxon>
        <taxon>Dietzia</taxon>
    </lineage>
</organism>
<dbReference type="SUPFAM" id="SSF53474">
    <property type="entry name" value="alpha/beta-Hydrolases"/>
    <property type="match status" value="1"/>
</dbReference>
<dbReference type="Pfam" id="PF02801">
    <property type="entry name" value="Ketoacyl-synt_C"/>
    <property type="match status" value="1"/>
</dbReference>
<dbReference type="Pfam" id="PF00109">
    <property type="entry name" value="ketoacyl-synt"/>
    <property type="match status" value="1"/>
</dbReference>
<keyword evidence="9" id="KW-1185">Reference proteome</keyword>
<feature type="compositionally biased region" description="Low complexity" evidence="5">
    <location>
        <begin position="551"/>
        <end position="562"/>
    </location>
</feature>
<evidence type="ECO:0000256" key="5">
    <source>
        <dbReference type="SAM" id="MobiDB-lite"/>
    </source>
</evidence>
<dbReference type="NCBIfam" id="NF040607">
    <property type="entry name" value="mycolic_Pks13"/>
    <property type="match status" value="1"/>
</dbReference>
<dbReference type="InterPro" id="IPR020806">
    <property type="entry name" value="PKS_PP-bd"/>
</dbReference>
<dbReference type="GO" id="GO:0071770">
    <property type="term" value="P:DIM/DIP cell wall layer assembly"/>
    <property type="evidence" value="ECO:0007669"/>
    <property type="project" value="TreeGrafter"/>
</dbReference>
<protein>
    <submittedName>
        <fullName evidence="8">Phthiocerol synthesis polyketide synthase type I PpsA</fullName>
    </submittedName>
</protein>
<dbReference type="Pfam" id="PF00550">
    <property type="entry name" value="PP-binding"/>
    <property type="match status" value="1"/>
</dbReference>
<dbReference type="SUPFAM" id="SSF53901">
    <property type="entry name" value="Thiolase-like"/>
    <property type="match status" value="1"/>
</dbReference>
<dbReference type="GO" id="GO:0004315">
    <property type="term" value="F:3-oxoacyl-[acyl-carrier-protein] synthase activity"/>
    <property type="evidence" value="ECO:0007669"/>
    <property type="project" value="InterPro"/>
</dbReference>
<accession>A0A173LHX3</accession>
<dbReference type="SMART" id="SM00825">
    <property type="entry name" value="PKS_KS"/>
    <property type="match status" value="1"/>
</dbReference>
<evidence type="ECO:0000256" key="2">
    <source>
        <dbReference type="ARBA" id="ARBA00022553"/>
    </source>
</evidence>
<dbReference type="InterPro" id="IPR016036">
    <property type="entry name" value="Malonyl_transacylase_ACP-bd"/>
</dbReference>
<dbReference type="InterPro" id="IPR001031">
    <property type="entry name" value="Thioesterase"/>
</dbReference>
<proteinExistence type="predicted"/>
<dbReference type="InterPro" id="IPR020841">
    <property type="entry name" value="PKS_Beta-ketoAc_synthase_dom"/>
</dbReference>
<dbReference type="SUPFAM" id="SSF55048">
    <property type="entry name" value="Probable ACP-binding domain of malonyl-CoA ACP transacylase"/>
    <property type="match status" value="1"/>
</dbReference>
<dbReference type="InterPro" id="IPR014043">
    <property type="entry name" value="Acyl_transferase_dom"/>
</dbReference>
<dbReference type="Proteomes" id="UP000186104">
    <property type="component" value="Chromosome"/>
</dbReference>
<dbReference type="InterPro" id="IPR016039">
    <property type="entry name" value="Thiolase-like"/>
</dbReference>
<dbReference type="Gene3D" id="3.40.366.10">
    <property type="entry name" value="Malonyl-Coenzyme A Acyl Carrier Protein, domain 2"/>
    <property type="match status" value="1"/>
</dbReference>
<dbReference type="GO" id="GO:0006633">
    <property type="term" value="P:fatty acid biosynthetic process"/>
    <property type="evidence" value="ECO:0007669"/>
    <property type="project" value="InterPro"/>
</dbReference>
<dbReference type="GO" id="GO:0005737">
    <property type="term" value="C:cytoplasm"/>
    <property type="evidence" value="ECO:0007669"/>
    <property type="project" value="TreeGrafter"/>
</dbReference>
<dbReference type="CDD" id="cd00833">
    <property type="entry name" value="PKS"/>
    <property type="match status" value="1"/>
</dbReference>
<dbReference type="InterPro" id="IPR014031">
    <property type="entry name" value="Ketoacyl_synth_C"/>
</dbReference>
<dbReference type="InterPro" id="IPR018201">
    <property type="entry name" value="Ketoacyl_synth_AS"/>
</dbReference>
<dbReference type="Gene3D" id="3.40.50.1820">
    <property type="entry name" value="alpha/beta hydrolase"/>
    <property type="match status" value="1"/>
</dbReference>
<dbReference type="InterPro" id="IPR014030">
    <property type="entry name" value="Ketoacyl_synth_N"/>
</dbReference>
<dbReference type="InterPro" id="IPR032821">
    <property type="entry name" value="PKS_assoc"/>
</dbReference>
<dbReference type="STRING" id="499555.BJL86_0240"/>
<dbReference type="SUPFAM" id="SSF47336">
    <property type="entry name" value="ACP-like"/>
    <property type="match status" value="2"/>
</dbReference>
<dbReference type="PROSITE" id="PS00606">
    <property type="entry name" value="KS3_1"/>
    <property type="match status" value="1"/>
</dbReference>
<dbReference type="GO" id="GO:0004312">
    <property type="term" value="F:fatty acid synthase activity"/>
    <property type="evidence" value="ECO:0007669"/>
    <property type="project" value="TreeGrafter"/>
</dbReference>
<dbReference type="Pfam" id="PF00698">
    <property type="entry name" value="Acyl_transf_1"/>
    <property type="match status" value="1"/>
</dbReference>
<feature type="compositionally biased region" description="Polar residues" evidence="5">
    <location>
        <begin position="1295"/>
        <end position="1304"/>
    </location>
</feature>
<sequence>MAEHEMTVAQVRDWLRKWVADATGQDVASINDDSALESYGLSSRDAVTLSGELEELLGRTLDATVAYKYPSISTLAEYLVEGPGAEDAVAPVAASISVGVTGAPEDREIAIVGIAARFPGGVGDPQSMWDLLAAGEDGTSERPAERWQEWSADAHVQKILSEAPSRAGWLAEDQVKDFDAEFFGMSPREAEMVDPQQRLALELTWEALENAHIPANELKGEQVGVFVGSSSADFQSMIAADSEAATPYAVTGSQSSIISGRVSYTYDFRGPSLTLDTACSSALVAVHEAVQSLRAGQSDVAVAGGVNMMIAPAATMGFAKTGAALSPDGRIKAFSSDADGICRAEGGGLLVLKRRGDAERDGDPILAVINGSAVNSDGRSNGMTAPNPEAQAQVLANAYADAGIDPTTVDYVEAHGTGTILGDPIEANALGAVLGNGRSGQAPTLLGSAKTNFGHLESAAGAAGLLKVVLSMQHDELPPTINFAGPNPYIDFDAARLSVVSEKAAWPRYSGSAIAGVSGFGFGGTNAHVVLSEYTAPADTESSSDDGGDAETGTATAASGSIAESMKADAGARFEDIAEPASIFVVSGSLPSRRRKAATRLADWLETQGDDLDLAAVSRTLARRNHARSRGAVLARTRTELVEGLRALAKGIEAPGVLSADAPASSGAVWVFSGFGAQHRKMAKQLYSANPMFRRHLDEVDQLIDFEAGYSIVEMVLDDSQTYEVENSQVGIFAIQVALINTFRDLGVAPGAVIGHSMGEVAAAYASGGLPLEEAVRVICVRSRLMGEAESAVSDEDAGAMALVEYSAEDVAKIIDEHPEFASIEPAVYAAPTHTTVGGRAKPVAEFVAWVEEQGKFARQLQVRGAGHTSDTDMLLGDLAAELAGLDARPLEVGLFSSVDKETFYPAGHEPVHATDYWVKGMRHSVWFTQAVRTAVEAGYTTFAEFNANPVAGMSVLATVFDAGLTEPALVHTLKRKESEVDSFLAALATHYVHGHPIDMGAVVDMIFGPASAAPDAAIPAARGYAPVPGTRFERKRLWPKVTIGGGSSEGAMPGAHVALPDGRHAWQVQAHVVPSVDALIGLAAAVVAPGAHITAINRPGVLPPSGVVTTTLTPHPGGASLQVHAHGAAGFELLAEAAVAGPVDDGQGAEAPEVAGLAGAESTGNDGTDVLADDGVVDMSSKWDPNSGEPASERLAAIIANSMGYDPSDLPRELPLIELGLDSLMAVRIKNRVEHTFSIPPLELQAMRDASFDDVNRMVDYAINNRDELDKLAGDQATGGAPLDVAALDEASKNESGAPTDTSGEADVAPRDDTERMAFGAWAMVTGKAAPGVLGAVGEVDPGHASALAERLSERTGGEISASDVMGVGNVAELADLLRPYTEAELDGFVRVLRKSDTTADDGGQPHTPVFLFHAAGGSSLVYEPLVARLPKSTPVYGIERLEGSLAERAAEYVPVLREIAGDGPFVLGGWSFGGALALEVGRQLREAGASVGLVALLDTVQPSEPIPDTDDELVAKWRRYAEFARKTYGLDIEVPEDYLREHGEEGLFEMMLGSLGGAANSMGGGVIEHQRASFVDNQILAGLDKADFADMGSNVPFVLYRAERMHEGAIELEPRYAKVDPDGGWGEYVSDLEVVQCRGDHLAIVDEPEVATIGKHLSQRLAALDAPQEN</sequence>
<keyword evidence="1" id="KW-0596">Phosphopantetheine</keyword>
<feature type="region of interest" description="Disordered" evidence="5">
    <location>
        <begin position="536"/>
        <end position="562"/>
    </location>
</feature>
<feature type="domain" description="Ketosynthase family 3 (KS3)" evidence="7">
    <location>
        <begin position="106"/>
        <end position="533"/>
    </location>
</feature>
<dbReference type="InterPro" id="IPR053778">
    <property type="entry name" value="Pks13"/>
</dbReference>
<dbReference type="PROSITE" id="PS52004">
    <property type="entry name" value="KS3_2"/>
    <property type="match status" value="1"/>
</dbReference>
<evidence type="ECO:0000259" key="6">
    <source>
        <dbReference type="PROSITE" id="PS50075"/>
    </source>
</evidence>
<dbReference type="InterPro" id="IPR036736">
    <property type="entry name" value="ACP-like_sf"/>
</dbReference>
<feature type="region of interest" description="Disordered" evidence="5">
    <location>
        <begin position="1292"/>
        <end position="1312"/>
    </location>
</feature>
<gene>
    <name evidence="8" type="ORF">BJL86_0240</name>
</gene>
<feature type="domain" description="Carrier" evidence="6">
    <location>
        <begin position="1190"/>
        <end position="1267"/>
    </location>
</feature>
<dbReference type="GO" id="GO:0031177">
    <property type="term" value="F:phosphopantetheine binding"/>
    <property type="evidence" value="ECO:0007669"/>
    <property type="project" value="InterPro"/>
</dbReference>
<dbReference type="EMBL" id="CP015961">
    <property type="protein sequence ID" value="ANI91051.1"/>
    <property type="molecule type" value="Genomic_DNA"/>
</dbReference>
<feature type="domain" description="Carrier" evidence="6">
    <location>
        <begin position="6"/>
        <end position="83"/>
    </location>
</feature>
<dbReference type="RefSeq" id="WP_198034335.1">
    <property type="nucleotide sequence ID" value="NZ_CP015961.1"/>
</dbReference>
<dbReference type="PANTHER" id="PTHR43775">
    <property type="entry name" value="FATTY ACID SYNTHASE"/>
    <property type="match status" value="1"/>
</dbReference>
<evidence type="ECO:0000313" key="8">
    <source>
        <dbReference type="EMBL" id="ANI91051.1"/>
    </source>
</evidence>
<evidence type="ECO:0000256" key="3">
    <source>
        <dbReference type="ARBA" id="ARBA00022679"/>
    </source>
</evidence>
<dbReference type="Gene3D" id="1.10.1200.10">
    <property type="entry name" value="ACP-like"/>
    <property type="match status" value="2"/>
</dbReference>
<dbReference type="SUPFAM" id="SSF52151">
    <property type="entry name" value="FabD/lysophospholipase-like"/>
    <property type="match status" value="1"/>
</dbReference>
<dbReference type="SMART" id="SM00827">
    <property type="entry name" value="PKS_AT"/>
    <property type="match status" value="1"/>
</dbReference>
<reference evidence="8 9" key="1">
    <citation type="submission" date="2016-06" db="EMBL/GenBank/DDBJ databases">
        <title>Complete genome sequence of a saline-alkali tolerant type strain Dietzia timorensis ID05-A0528T.</title>
        <authorList>
            <person name="Wu X."/>
        </authorList>
    </citation>
    <scope>NUCLEOTIDE SEQUENCE [LARGE SCALE GENOMIC DNA]</scope>
    <source>
        <strain evidence="8 9">ID05-A0528</strain>
    </source>
</reference>
<dbReference type="Pfam" id="PF23297">
    <property type="entry name" value="ACP_SdgA_C"/>
    <property type="match status" value="1"/>
</dbReference>
<keyword evidence="3" id="KW-0808">Transferase</keyword>
<name>A0A173LHX3_9ACTN</name>
<dbReference type="InterPro" id="IPR001227">
    <property type="entry name" value="Ac_transferase_dom_sf"/>
</dbReference>
<evidence type="ECO:0000313" key="9">
    <source>
        <dbReference type="Proteomes" id="UP000186104"/>
    </source>
</evidence>
<dbReference type="Gene3D" id="3.30.70.250">
    <property type="entry name" value="Malonyl-CoA ACP transacylase, ACP-binding"/>
    <property type="match status" value="1"/>
</dbReference>
<dbReference type="InterPro" id="IPR029058">
    <property type="entry name" value="AB_hydrolase_fold"/>
</dbReference>
<dbReference type="KEGG" id="dtm:BJL86_0240"/>
<dbReference type="FunFam" id="3.40.47.10:FF:000019">
    <property type="entry name" value="Polyketide synthase type I"/>
    <property type="match status" value="1"/>
</dbReference>
<dbReference type="GO" id="GO:0005886">
    <property type="term" value="C:plasma membrane"/>
    <property type="evidence" value="ECO:0007669"/>
    <property type="project" value="TreeGrafter"/>
</dbReference>
<keyword evidence="2" id="KW-0597">Phosphoprotein</keyword>
<evidence type="ECO:0000256" key="4">
    <source>
        <dbReference type="ARBA" id="ARBA00023268"/>
    </source>
</evidence>
<dbReference type="InterPro" id="IPR050091">
    <property type="entry name" value="PKS_NRPS_Biosynth_Enz"/>
</dbReference>
<dbReference type="Pfam" id="PF16197">
    <property type="entry name" value="KAsynt_C_assoc"/>
    <property type="match status" value="1"/>
</dbReference>
<dbReference type="Pfam" id="PF00975">
    <property type="entry name" value="Thioesterase"/>
    <property type="match status" value="1"/>
</dbReference>